<proteinExistence type="predicted"/>
<protein>
    <submittedName>
        <fullName evidence="1">Uncharacterized protein</fullName>
    </submittedName>
</protein>
<evidence type="ECO:0000313" key="1">
    <source>
        <dbReference type="EMBL" id="QRC93993.1"/>
    </source>
</evidence>
<dbReference type="VEuPathDB" id="FungiDB:JI435_404940"/>
<dbReference type="EMBL" id="CP069026">
    <property type="protein sequence ID" value="QRC93993.1"/>
    <property type="molecule type" value="Genomic_DNA"/>
</dbReference>
<gene>
    <name evidence="1" type="ORF">JI435_404940</name>
</gene>
<accession>A0A7U2EY32</accession>
<dbReference type="AlphaFoldDB" id="A0A7U2EY32"/>
<dbReference type="Proteomes" id="UP000663193">
    <property type="component" value="Chromosome 4"/>
</dbReference>
<organism evidence="1 2">
    <name type="scientific">Phaeosphaeria nodorum (strain SN15 / ATCC MYA-4574 / FGSC 10173)</name>
    <name type="common">Glume blotch fungus</name>
    <name type="synonym">Parastagonospora nodorum</name>
    <dbReference type="NCBI Taxonomy" id="321614"/>
    <lineage>
        <taxon>Eukaryota</taxon>
        <taxon>Fungi</taxon>
        <taxon>Dikarya</taxon>
        <taxon>Ascomycota</taxon>
        <taxon>Pezizomycotina</taxon>
        <taxon>Dothideomycetes</taxon>
        <taxon>Pleosporomycetidae</taxon>
        <taxon>Pleosporales</taxon>
        <taxon>Pleosporineae</taxon>
        <taxon>Phaeosphaeriaceae</taxon>
        <taxon>Parastagonospora</taxon>
    </lineage>
</organism>
<sequence length="139" mass="15179">MYLGSRSNVQHNLLSGLSPSIFLNETKAQIQRLQSRRDSLSFCRHDILGLGPHFLFCPLLLGLPILLFKHLLPHSHVVDVTLPNPSILHLPNSSESPCRAAKRSDRAHHGWGRIVSSGPGRAALLPVTCLPVVGAACTR</sequence>
<keyword evidence="2" id="KW-1185">Reference proteome</keyword>
<reference evidence="2" key="1">
    <citation type="journal article" date="2021" name="BMC Genomics">
        <title>Chromosome-level genome assembly and manually-curated proteome of model necrotroph Parastagonospora nodorum Sn15 reveals a genome-wide trove of candidate effector homologs, and redundancy of virulence-related functions within an accessory chromosome.</title>
        <authorList>
            <person name="Bertazzoni S."/>
            <person name="Jones D.A.B."/>
            <person name="Phan H.T."/>
            <person name="Tan K.-C."/>
            <person name="Hane J.K."/>
        </authorList>
    </citation>
    <scope>NUCLEOTIDE SEQUENCE [LARGE SCALE GENOMIC DNA]</scope>
    <source>
        <strain evidence="2">SN15 / ATCC MYA-4574 / FGSC 10173)</strain>
    </source>
</reference>
<name>A0A7U2EY32_PHANO</name>
<evidence type="ECO:0000313" key="2">
    <source>
        <dbReference type="Proteomes" id="UP000663193"/>
    </source>
</evidence>